<feature type="domain" description="F-box" evidence="2">
    <location>
        <begin position="3"/>
        <end position="53"/>
    </location>
</feature>
<accession>A0AAJ0D9A4</accession>
<evidence type="ECO:0000313" key="3">
    <source>
        <dbReference type="EMBL" id="KAK3049380.1"/>
    </source>
</evidence>
<evidence type="ECO:0000256" key="1">
    <source>
        <dbReference type="SAM" id="SignalP"/>
    </source>
</evidence>
<reference evidence="3" key="1">
    <citation type="submission" date="2023-04" db="EMBL/GenBank/DDBJ databases">
        <title>Black Yeasts Isolated from many extreme environments.</title>
        <authorList>
            <person name="Coleine C."/>
            <person name="Stajich J.E."/>
            <person name="Selbmann L."/>
        </authorList>
    </citation>
    <scope>NUCLEOTIDE SEQUENCE</scope>
    <source>
        <strain evidence="3">CCFEE 5312</strain>
    </source>
</reference>
<evidence type="ECO:0000313" key="4">
    <source>
        <dbReference type="Proteomes" id="UP001271007"/>
    </source>
</evidence>
<feature type="chain" id="PRO_5042532701" description="F-box domain-containing protein" evidence="1">
    <location>
        <begin position="16"/>
        <end position="527"/>
    </location>
</feature>
<dbReference type="AlphaFoldDB" id="A0AAJ0D9A4"/>
<organism evidence="3 4">
    <name type="scientific">Extremus antarcticus</name>
    <dbReference type="NCBI Taxonomy" id="702011"/>
    <lineage>
        <taxon>Eukaryota</taxon>
        <taxon>Fungi</taxon>
        <taxon>Dikarya</taxon>
        <taxon>Ascomycota</taxon>
        <taxon>Pezizomycotina</taxon>
        <taxon>Dothideomycetes</taxon>
        <taxon>Dothideomycetidae</taxon>
        <taxon>Mycosphaerellales</taxon>
        <taxon>Extremaceae</taxon>
        <taxon>Extremus</taxon>
    </lineage>
</organism>
<gene>
    <name evidence="3" type="ORF">LTR09_009299</name>
</gene>
<evidence type="ECO:0000259" key="2">
    <source>
        <dbReference type="PROSITE" id="PS50181"/>
    </source>
</evidence>
<keyword evidence="1" id="KW-0732">Signal</keyword>
<protein>
    <recommendedName>
        <fullName evidence="2">F-box domain-containing protein</fullName>
    </recommendedName>
</protein>
<keyword evidence="4" id="KW-1185">Reference proteome</keyword>
<dbReference type="PROSITE" id="PS50181">
    <property type="entry name" value="FBOX"/>
    <property type="match status" value="1"/>
</dbReference>
<proteinExistence type="predicted"/>
<comment type="caution">
    <text evidence="3">The sequence shown here is derived from an EMBL/GenBank/DDBJ whole genome shotgun (WGS) entry which is preliminary data.</text>
</comment>
<feature type="signal peptide" evidence="1">
    <location>
        <begin position="1"/>
        <end position="15"/>
    </location>
</feature>
<dbReference type="InterPro" id="IPR001810">
    <property type="entry name" value="F-box_dom"/>
</dbReference>
<dbReference type="Proteomes" id="UP001271007">
    <property type="component" value="Unassembled WGS sequence"/>
</dbReference>
<sequence length="527" mass="60049">MTSSRLLALPAELVALVVEFVPVEDLPSLAISCKALHGHLTDDLKLHAHYHDLYSIQHDRMPSTIPSLLRLATTDSKAAWHVRTLDFWGERADASEWVSWSPKHVPYEEPPRSELLEDFTQQIGSFFAAGELEEFECSMRDHLHLPPDIITTWNTDLLLSFDKPMKLLLLAMLPQIKWVNFIANWLPNGYNIDHITYMCDAICRIHERPGAKWPPGFASLQRIDVGTSSILRESGYEYYCAQEHVAPLFLLPNLQVLNIAAKLFGIPGVSHQLDIPEGSSSIEELGIVKPGIRAYNVEKFLRAPARLKKKVLGVGVEGMQPSLGQILVERYTDTLVEIKAEHVGLQYLAQFKNLRICESVAVDELVIKKPRDSQHEDDPAQLDEGDHFQVVDLPDFLPTTMKKIRLHIWHDWQYGPKALEEFITMLADLVENTRFFELQEVCIWELLQNIKKVDIDVVSSSSPWNQAMCQFQRCVELHDHVQDSWDEELDSDEEVWSAEETYARQHENLHPALTGLGEIETDCLGEG</sequence>
<name>A0AAJ0D9A4_9PEZI</name>
<dbReference type="SUPFAM" id="SSF81383">
    <property type="entry name" value="F-box domain"/>
    <property type="match status" value="1"/>
</dbReference>
<dbReference type="EMBL" id="JAWDJX010000040">
    <property type="protein sequence ID" value="KAK3049380.1"/>
    <property type="molecule type" value="Genomic_DNA"/>
</dbReference>
<dbReference type="InterPro" id="IPR036047">
    <property type="entry name" value="F-box-like_dom_sf"/>
</dbReference>